<evidence type="ECO:0000256" key="3">
    <source>
        <dbReference type="ARBA" id="ARBA00022643"/>
    </source>
</evidence>
<dbReference type="GO" id="GO:0016491">
    <property type="term" value="F:oxidoreductase activity"/>
    <property type="evidence" value="ECO:0007669"/>
    <property type="project" value="UniProtKB-UniRule"/>
</dbReference>
<dbReference type="SUPFAM" id="SSF55469">
    <property type="entry name" value="FMN-dependent nitroreductase-like"/>
    <property type="match status" value="1"/>
</dbReference>
<evidence type="ECO:0000256" key="7">
    <source>
        <dbReference type="PIRNR" id="PIRNR000232"/>
    </source>
</evidence>
<keyword evidence="2 7" id="KW-0285">Flavoprotein</keyword>
<gene>
    <name evidence="11" type="ORF">SAMN04488003_11192</name>
</gene>
<reference evidence="11 12" key="1">
    <citation type="submission" date="2016-10" db="EMBL/GenBank/DDBJ databases">
        <authorList>
            <person name="de Groot N.N."/>
        </authorList>
    </citation>
    <scope>NUCLEOTIDE SEQUENCE [LARGE SCALE GENOMIC DNA]</scope>
    <source>
        <strain evidence="11 12">DSM 16213</strain>
    </source>
</reference>
<evidence type="ECO:0000313" key="11">
    <source>
        <dbReference type="EMBL" id="SEN22598.1"/>
    </source>
</evidence>
<dbReference type="PANTHER" id="PTHR43821">
    <property type="entry name" value="NAD(P)H NITROREDUCTASE YDJA-RELATED"/>
    <property type="match status" value="1"/>
</dbReference>
<organism evidence="11 12">
    <name type="scientific">Loktanella fryxellensis</name>
    <dbReference type="NCBI Taxonomy" id="245187"/>
    <lineage>
        <taxon>Bacteria</taxon>
        <taxon>Pseudomonadati</taxon>
        <taxon>Pseudomonadota</taxon>
        <taxon>Alphaproteobacteria</taxon>
        <taxon>Rhodobacterales</taxon>
        <taxon>Roseobacteraceae</taxon>
        <taxon>Loktanella</taxon>
    </lineage>
</organism>
<protein>
    <recommendedName>
        <fullName evidence="7">Putative NAD(P)H nitroreductase</fullName>
        <ecNumber evidence="7">1.-.-.-</ecNumber>
    </recommendedName>
</protein>
<dbReference type="Pfam" id="PF00881">
    <property type="entry name" value="Nitroreductase"/>
    <property type="match status" value="1"/>
</dbReference>
<keyword evidence="12" id="KW-1185">Reference proteome</keyword>
<evidence type="ECO:0000259" key="10">
    <source>
        <dbReference type="Pfam" id="PF00881"/>
    </source>
</evidence>
<sequence>MPDADPAALAFLLSRRSVPAQALTTPMPDRDTLTRILTAAARSPDHGKLEPFRFVVLGRDALGRIAGTLPAHGARLGVPADKIAKAVATYGAASLAVVVVHSPKPSDKVPAIEQTYATGGVCLALVNASLAAGFGATWLSGWFSHDATFVQHELGLAPLESVAGIVHIGTATSTPPDRPRPDLNAITDWSRA</sequence>
<dbReference type="OrthoDB" id="9804207at2"/>
<accession>A0A1H8EV29</accession>
<evidence type="ECO:0000256" key="2">
    <source>
        <dbReference type="ARBA" id="ARBA00022630"/>
    </source>
</evidence>
<comment type="similarity">
    <text evidence="1 7">Belongs to the nitroreductase family.</text>
</comment>
<keyword evidence="4 7" id="KW-0521">NADP</keyword>
<evidence type="ECO:0000256" key="9">
    <source>
        <dbReference type="SAM" id="MobiDB-lite"/>
    </source>
</evidence>
<feature type="domain" description="Nitroreductase" evidence="10">
    <location>
        <begin position="13"/>
        <end position="169"/>
    </location>
</feature>
<dbReference type="PANTHER" id="PTHR43821:SF1">
    <property type="entry name" value="NAD(P)H NITROREDUCTASE YDJA-RELATED"/>
    <property type="match status" value="1"/>
</dbReference>
<evidence type="ECO:0000256" key="4">
    <source>
        <dbReference type="ARBA" id="ARBA00022857"/>
    </source>
</evidence>
<feature type="binding site" description="in other chain" evidence="8">
    <location>
        <begin position="138"/>
        <end position="140"/>
    </location>
    <ligand>
        <name>FMN</name>
        <dbReference type="ChEBI" id="CHEBI:58210"/>
        <note>ligand shared between dimeric partners</note>
    </ligand>
</feature>
<keyword evidence="6 7" id="KW-0520">NAD</keyword>
<dbReference type="EMBL" id="FOCI01000011">
    <property type="protein sequence ID" value="SEN22598.1"/>
    <property type="molecule type" value="Genomic_DNA"/>
</dbReference>
<keyword evidence="5 7" id="KW-0560">Oxidoreductase</keyword>
<name>A0A1H8EV29_9RHOB</name>
<keyword evidence="3 7" id="KW-0288">FMN</keyword>
<evidence type="ECO:0000256" key="1">
    <source>
        <dbReference type="ARBA" id="ARBA00007118"/>
    </source>
</evidence>
<dbReference type="Proteomes" id="UP000199585">
    <property type="component" value="Unassembled WGS sequence"/>
</dbReference>
<dbReference type="InterPro" id="IPR026021">
    <property type="entry name" value="YdjA-like"/>
</dbReference>
<feature type="binding site" description="in other chain" evidence="8">
    <location>
        <begin position="15"/>
        <end position="17"/>
    </location>
    <ligand>
        <name>FMN</name>
        <dbReference type="ChEBI" id="CHEBI:58210"/>
        <note>ligand shared between dimeric partners</note>
    </ligand>
</feature>
<dbReference type="EC" id="1.-.-.-" evidence="7"/>
<evidence type="ECO:0000256" key="6">
    <source>
        <dbReference type="ARBA" id="ARBA00023027"/>
    </source>
</evidence>
<comment type="cofactor">
    <cofactor evidence="8">
        <name>FMN</name>
        <dbReference type="ChEBI" id="CHEBI:58210"/>
    </cofactor>
    <text evidence="8">Binds 1 FMN per subunit.</text>
</comment>
<feature type="binding site" evidence="8">
    <location>
        <position position="42"/>
    </location>
    <ligand>
        <name>FMN</name>
        <dbReference type="ChEBI" id="CHEBI:58210"/>
        <note>ligand shared between dimeric partners</note>
    </ligand>
</feature>
<evidence type="ECO:0000256" key="5">
    <source>
        <dbReference type="ARBA" id="ARBA00023002"/>
    </source>
</evidence>
<evidence type="ECO:0000256" key="8">
    <source>
        <dbReference type="PIRSR" id="PIRSR000232-1"/>
    </source>
</evidence>
<dbReference type="RefSeq" id="WP_089902645.1">
    <property type="nucleotide sequence ID" value="NZ_FOCI01000011.1"/>
</dbReference>
<dbReference type="InterPro" id="IPR000415">
    <property type="entry name" value="Nitroreductase-like"/>
</dbReference>
<dbReference type="AlphaFoldDB" id="A0A1H8EV29"/>
<dbReference type="PIRSF" id="PIRSF000232">
    <property type="entry name" value="YdjA"/>
    <property type="match status" value="1"/>
</dbReference>
<dbReference type="Gene3D" id="3.40.109.10">
    <property type="entry name" value="NADH Oxidase"/>
    <property type="match status" value="1"/>
</dbReference>
<feature type="binding site" evidence="8">
    <location>
        <position position="46"/>
    </location>
    <ligand>
        <name>FMN</name>
        <dbReference type="ChEBI" id="CHEBI:58210"/>
        <note>ligand shared between dimeric partners</note>
    </ligand>
</feature>
<dbReference type="InterPro" id="IPR052530">
    <property type="entry name" value="NAD(P)H_nitroreductase"/>
</dbReference>
<dbReference type="InterPro" id="IPR029479">
    <property type="entry name" value="Nitroreductase"/>
</dbReference>
<feature type="region of interest" description="Disordered" evidence="9">
    <location>
        <begin position="170"/>
        <end position="192"/>
    </location>
</feature>
<evidence type="ECO:0000313" key="12">
    <source>
        <dbReference type="Proteomes" id="UP000199585"/>
    </source>
</evidence>
<proteinExistence type="inferred from homology"/>
<dbReference type="STRING" id="245187.SAMN04488003_11192"/>